<dbReference type="InterPro" id="IPR027417">
    <property type="entry name" value="P-loop_NTPase"/>
</dbReference>
<evidence type="ECO:0000256" key="5">
    <source>
        <dbReference type="ARBA" id="ARBA00022701"/>
    </source>
</evidence>
<comment type="caution">
    <text evidence="18">The sequence shown here is derived from an EMBL/GenBank/DDBJ whole genome shotgun (WGS) entry which is preliminary data.</text>
</comment>
<evidence type="ECO:0000313" key="18">
    <source>
        <dbReference type="EMBL" id="TPX14832.1"/>
    </source>
</evidence>
<dbReference type="InterPro" id="IPR001752">
    <property type="entry name" value="Kinesin_motor_dom"/>
</dbReference>
<dbReference type="PANTHER" id="PTHR47970:SF12">
    <property type="entry name" value="KINESIN FAMILY MEMBER 11"/>
    <property type="match status" value="1"/>
</dbReference>
<dbReference type="GeneID" id="41972388"/>
<protein>
    <recommendedName>
        <fullName evidence="17">Kinesin motor domain-containing protein</fullName>
    </recommendedName>
</protein>
<dbReference type="GO" id="GO:0007018">
    <property type="term" value="P:microtubule-based movement"/>
    <property type="evidence" value="ECO:0007669"/>
    <property type="project" value="InterPro"/>
</dbReference>
<dbReference type="GO" id="GO:0051301">
    <property type="term" value="P:cell division"/>
    <property type="evidence" value="ECO:0007669"/>
    <property type="project" value="UniProtKB-KW"/>
</dbReference>
<dbReference type="CDD" id="cd01364">
    <property type="entry name" value="KISc_BimC_Eg5"/>
    <property type="match status" value="1"/>
</dbReference>
<keyword evidence="11" id="KW-0206">Cytoskeleton</keyword>
<name>A0A507AXZ8_9PEZI</name>
<evidence type="ECO:0000256" key="7">
    <source>
        <dbReference type="ARBA" id="ARBA00022776"/>
    </source>
</evidence>
<feature type="region of interest" description="Disordered" evidence="16">
    <location>
        <begin position="1332"/>
        <end position="1403"/>
    </location>
</feature>
<dbReference type="Gene3D" id="3.40.850.10">
    <property type="entry name" value="Kinesin motor domain"/>
    <property type="match status" value="1"/>
</dbReference>
<dbReference type="SUPFAM" id="SSF52540">
    <property type="entry name" value="P-loop containing nucleoside triphosphate hydrolases"/>
    <property type="match status" value="1"/>
</dbReference>
<accession>A0A507AXZ8</accession>
<reference evidence="18 19" key="1">
    <citation type="submission" date="2019-06" db="EMBL/GenBank/DDBJ databases">
        <title>Draft genome sequence of the filamentous fungus Phialemoniopsis curvata isolated from diesel fuel.</title>
        <authorList>
            <person name="Varaljay V.A."/>
            <person name="Lyon W.J."/>
            <person name="Crouch A.L."/>
            <person name="Drake C.E."/>
            <person name="Hollomon J.M."/>
            <person name="Nadeau L.J."/>
            <person name="Nunn H.S."/>
            <person name="Stevenson B.S."/>
            <person name="Bojanowski C.L."/>
            <person name="Crookes-Goodson W.J."/>
        </authorList>
    </citation>
    <scope>NUCLEOTIDE SEQUENCE [LARGE SCALE GENOMIC DNA]</scope>
    <source>
        <strain evidence="18 19">D216</strain>
    </source>
</reference>
<dbReference type="InterPro" id="IPR036961">
    <property type="entry name" value="Kinesin_motor_dom_sf"/>
</dbReference>
<dbReference type="Pfam" id="PF25545">
    <property type="entry name" value="DUF7924"/>
    <property type="match status" value="1"/>
</dbReference>
<dbReference type="PANTHER" id="PTHR47970">
    <property type="entry name" value="KINESIN-LIKE PROTEIN KIF11"/>
    <property type="match status" value="1"/>
</dbReference>
<dbReference type="GO" id="GO:0005524">
    <property type="term" value="F:ATP binding"/>
    <property type="evidence" value="ECO:0007669"/>
    <property type="project" value="UniProtKB-UniRule"/>
</dbReference>
<feature type="compositionally biased region" description="Basic and acidic residues" evidence="16">
    <location>
        <begin position="1332"/>
        <end position="1347"/>
    </location>
</feature>
<evidence type="ECO:0000256" key="10">
    <source>
        <dbReference type="ARBA" id="ARBA00023175"/>
    </source>
</evidence>
<dbReference type="InterPro" id="IPR047241">
    <property type="entry name" value="KIF11-like_kin_motor_dom"/>
</dbReference>
<feature type="coiled-coil region" evidence="15">
    <location>
        <begin position="661"/>
        <end position="688"/>
    </location>
</feature>
<feature type="compositionally biased region" description="Basic and acidic residues" evidence="16">
    <location>
        <begin position="1381"/>
        <end position="1390"/>
    </location>
</feature>
<dbReference type="FunFam" id="3.40.850.10:FF:000051">
    <property type="entry name" value="Kinesin-like protein bimC"/>
    <property type="match status" value="1"/>
</dbReference>
<feature type="domain" description="Kinesin motor" evidence="17">
    <location>
        <begin position="68"/>
        <end position="411"/>
    </location>
</feature>
<keyword evidence="3" id="KW-0597">Phosphoprotein</keyword>
<sequence length="1708" mass="188946">MPPPTTRRAAAAGSRRATTATPTFENNGRAPPADSFLPIASEAGTKRKERDFDDPASTTHRDSIDETKIDVFVRCRGRNEREVRENSGVVVNTDGVHGKTVELSMGPNALSKKAYSFDGVFSPMADQQMVFDEVVTPVLAEVLKGFNCTVFAYGQTGTGKTYTMYGNISDHTLLPDDAGIIPRVLDSLFRELDSVPSSPTSDAAPENSVKISFIELYNEELRDLLSVDDKVNLKIFDGDSKRGVATVVQGMEERHITSAKRGIELLRDGNLKRQVAATKCNDLSSRSHTIFTITAYAKRLSASGEEVVTSGKLNLVDLAGSENIRRSGAERKRAAEAGLINRSLLTLGRVINALVDRSEHIPYRESKLTRLLQDSLGGRTKTCIITTVSAATSNLDETISSLDYAFRAKNIKNKPQIRLIPKKMLLKEFTVEIERLKSELTATRQRNGVYLTHEAYEKLMNESESDRILVKEQCEKIQTLESKLARKGQDLLELASNFDMLKKDSETTKGALDSTKFLLEETSAALARTRRMLEDETSIRQQHERTEQQLTSLNHELTTTLGQCTMDNTALHLKLRRQSELQAQNREQYHGLQLDVVDTTTLVEGRLARFQTEHQGLVNALSTRMDIFVKDELDGLDMARTDLEKNGTAFERLHREVAAQTTQSKNELSEVLDEVKTLREELKEKIGAGLNDLGGAATRISEGIMAEVETFHSQLNSSYSLLGMDLTAAFEDISKEVRELREEMQRLQDEMAEANQQLQRSQTQSVDTLSDLVDKEKSVREEENKDLMLRIQSLIEANMQQQALRIGAIADISAQLRSAGQSHFAAGDSFADGSEQLAGRSISFSDRLIESRDMMKTRIQSDCVTASKHTENLKAVTTSVHDETTRIVNEQVQHLHTEMGALDTIIDSIQEQNNTAHDTRERTFSALASNAQESFANVGSAFSASVDRVKVIGNDVAEQTDTLRENLPQLDKEVHICGQLAGLRQRVEHGQLGEYVPTGQTPRRREYSYPTVVPKTSNSTLFVDRMRSQHAKDEPSFHARPRSPSKTLLFVDRCGASRQQTESSSVMPGTAGSATALRQLDINTIRTDTTESNTASTKNIVSPEEGGACSSMLAPSLSLKRLSDVSASAASKVPLKKRGPRSTMATNSVALADSENRTMPDLSASMGHGTRLHPLFSARAKELEPPGPSLPELAVVLCLAPVGNSARSAGDFCDLTLATYLRFLFAPQPDVTPESDLFASEERPIDTNGRTTAWSLESRTDRQGMQAFPDASQPLTEEVIQMTLQLPRPRPLKRSYASFLKDFVDPVHPHPGSIHTFVSEWLESVGSDCEKHCRSDGHLRHSDHDPVSRQLTRSAPEIGSTRDADGFPVLPTPASTRSRTSRADSGDDSNRSSASSTANARNARYRQTNLRFNHIHVRHPASPLQDLAAGHIDPICAQRDSPGLSSDELNQAIYRVDALAEGCTEDQVADLLHGTIIPNPEADTTYGPGTGLTSNSNTHMAQHLNPIAPASPYRVTQPKPDKLYGYSERTMEAFTEPQLLAQTMLHPRNPDYPTATSQGLRFPFFAIEFKAAGGTRGDLWVATNQCAGASAACLNAVSQLNWALQECESTERVDNLSYCLAVDNNLAKVYISWREDNLSYYLQQIDTFVLSRPEEFKNFRKQVRNILDWGKDARLTQIGDALDIILERKTGRALPRRQSLAHHRLMVP</sequence>
<dbReference type="GO" id="GO:0005634">
    <property type="term" value="C:nucleus"/>
    <property type="evidence" value="ECO:0007669"/>
    <property type="project" value="TreeGrafter"/>
</dbReference>
<evidence type="ECO:0000256" key="8">
    <source>
        <dbReference type="ARBA" id="ARBA00022840"/>
    </source>
</evidence>
<dbReference type="STRING" id="1093900.A0A507AXZ8"/>
<keyword evidence="5" id="KW-0493">Microtubule</keyword>
<evidence type="ECO:0000256" key="1">
    <source>
        <dbReference type="ARBA" id="ARBA00004245"/>
    </source>
</evidence>
<evidence type="ECO:0000256" key="12">
    <source>
        <dbReference type="ARBA" id="ARBA00023306"/>
    </source>
</evidence>
<keyword evidence="7" id="KW-0498">Mitosis</keyword>
<feature type="compositionally biased region" description="Low complexity" evidence="16">
    <location>
        <begin position="1391"/>
        <end position="1403"/>
    </location>
</feature>
<dbReference type="GO" id="GO:0008574">
    <property type="term" value="F:plus-end-directed microtubule motor activity"/>
    <property type="evidence" value="ECO:0007669"/>
    <property type="project" value="TreeGrafter"/>
</dbReference>
<feature type="compositionally biased region" description="Low complexity" evidence="16">
    <location>
        <begin position="1"/>
        <end position="23"/>
    </location>
</feature>
<proteinExistence type="inferred from homology"/>
<keyword evidence="19" id="KW-1185">Reference proteome</keyword>
<evidence type="ECO:0000256" key="4">
    <source>
        <dbReference type="ARBA" id="ARBA00022618"/>
    </source>
</evidence>
<keyword evidence="10 14" id="KW-0505">Motor protein</keyword>
<dbReference type="GO" id="GO:0008017">
    <property type="term" value="F:microtubule binding"/>
    <property type="evidence" value="ECO:0007669"/>
    <property type="project" value="InterPro"/>
</dbReference>
<dbReference type="EMBL" id="SKBQ01000025">
    <property type="protein sequence ID" value="TPX14832.1"/>
    <property type="molecule type" value="Genomic_DNA"/>
</dbReference>
<dbReference type="PRINTS" id="PR00380">
    <property type="entry name" value="KINESINHEAVY"/>
</dbReference>
<dbReference type="InParanoid" id="A0A507AXZ8"/>
<evidence type="ECO:0000256" key="13">
    <source>
        <dbReference type="ARBA" id="ARBA00034704"/>
    </source>
</evidence>
<organism evidence="18 19">
    <name type="scientific">Thyridium curvatum</name>
    <dbReference type="NCBI Taxonomy" id="1093900"/>
    <lineage>
        <taxon>Eukaryota</taxon>
        <taxon>Fungi</taxon>
        <taxon>Dikarya</taxon>
        <taxon>Ascomycota</taxon>
        <taxon>Pezizomycotina</taxon>
        <taxon>Sordariomycetes</taxon>
        <taxon>Sordariomycetidae</taxon>
        <taxon>Thyridiales</taxon>
        <taxon>Thyridiaceae</taxon>
        <taxon>Thyridium</taxon>
    </lineage>
</organism>
<comment type="subcellular location">
    <subcellularLocation>
        <location evidence="1">Cytoplasm</location>
        <location evidence="1">Cytoskeleton</location>
    </subcellularLocation>
</comment>
<dbReference type="GO" id="GO:0005876">
    <property type="term" value="C:spindle microtubule"/>
    <property type="evidence" value="ECO:0007669"/>
    <property type="project" value="TreeGrafter"/>
</dbReference>
<evidence type="ECO:0000256" key="15">
    <source>
        <dbReference type="SAM" id="Coils"/>
    </source>
</evidence>
<dbReference type="PROSITE" id="PS50067">
    <property type="entry name" value="KINESIN_MOTOR_2"/>
    <property type="match status" value="1"/>
</dbReference>
<dbReference type="PROSITE" id="PS00411">
    <property type="entry name" value="KINESIN_MOTOR_1"/>
    <property type="match status" value="1"/>
</dbReference>
<dbReference type="Proteomes" id="UP000319257">
    <property type="component" value="Unassembled WGS sequence"/>
</dbReference>
<feature type="binding site" evidence="14">
    <location>
        <begin position="154"/>
        <end position="161"/>
    </location>
    <ligand>
        <name>ATP</name>
        <dbReference type="ChEBI" id="CHEBI:30616"/>
    </ligand>
</feature>
<dbReference type="GO" id="GO:0000073">
    <property type="term" value="P:initial mitotic spindle pole body separation"/>
    <property type="evidence" value="ECO:0007669"/>
    <property type="project" value="UniProtKB-ARBA"/>
</dbReference>
<evidence type="ECO:0000259" key="17">
    <source>
        <dbReference type="PROSITE" id="PS50067"/>
    </source>
</evidence>
<feature type="coiled-coil region" evidence="15">
    <location>
        <begin position="730"/>
        <end position="764"/>
    </location>
</feature>
<evidence type="ECO:0000256" key="6">
    <source>
        <dbReference type="ARBA" id="ARBA00022741"/>
    </source>
</evidence>
<dbReference type="Pfam" id="PF13931">
    <property type="entry name" value="Microtub_bind"/>
    <property type="match status" value="1"/>
</dbReference>
<keyword evidence="8 14" id="KW-0067">ATP-binding</keyword>
<dbReference type="InterPro" id="IPR047149">
    <property type="entry name" value="KIF11-like"/>
</dbReference>
<evidence type="ECO:0000256" key="2">
    <source>
        <dbReference type="ARBA" id="ARBA00022490"/>
    </source>
</evidence>
<feature type="compositionally biased region" description="Basic and acidic residues" evidence="16">
    <location>
        <begin position="44"/>
        <end position="63"/>
    </location>
</feature>
<dbReference type="GO" id="GO:0072686">
    <property type="term" value="C:mitotic spindle"/>
    <property type="evidence" value="ECO:0007669"/>
    <property type="project" value="TreeGrafter"/>
</dbReference>
<keyword evidence="9 15" id="KW-0175">Coiled coil</keyword>
<evidence type="ECO:0000256" key="11">
    <source>
        <dbReference type="ARBA" id="ARBA00023212"/>
    </source>
</evidence>
<keyword evidence="6 14" id="KW-0547">Nucleotide-binding</keyword>
<dbReference type="InterPro" id="IPR025901">
    <property type="entry name" value="Kinesin-assoc_MT-bd_dom"/>
</dbReference>
<keyword evidence="12" id="KW-0131">Cell cycle</keyword>
<dbReference type="InterPro" id="IPR057684">
    <property type="entry name" value="DUF7924"/>
</dbReference>
<evidence type="ECO:0000256" key="3">
    <source>
        <dbReference type="ARBA" id="ARBA00022553"/>
    </source>
</evidence>
<evidence type="ECO:0000256" key="16">
    <source>
        <dbReference type="SAM" id="MobiDB-lite"/>
    </source>
</evidence>
<dbReference type="InterPro" id="IPR019821">
    <property type="entry name" value="Kinesin_motor_CS"/>
</dbReference>
<keyword evidence="2" id="KW-0963">Cytoplasm</keyword>
<feature type="region of interest" description="Disordered" evidence="16">
    <location>
        <begin position="1"/>
        <end position="63"/>
    </location>
</feature>
<comment type="similarity">
    <text evidence="13">Belongs to the TRAFAC class myosin-kinesin ATPase superfamily. Kinesin family. KIN-5/BimC subfamily.</text>
</comment>
<keyword evidence="4" id="KW-0132">Cell division</keyword>
<dbReference type="OrthoDB" id="3176171at2759"/>
<dbReference type="SMART" id="SM00129">
    <property type="entry name" value="KISc"/>
    <property type="match status" value="1"/>
</dbReference>
<dbReference type="RefSeq" id="XP_030996543.1">
    <property type="nucleotide sequence ID" value="XM_031139407.1"/>
</dbReference>
<evidence type="ECO:0000256" key="9">
    <source>
        <dbReference type="ARBA" id="ARBA00023054"/>
    </source>
</evidence>
<evidence type="ECO:0000256" key="14">
    <source>
        <dbReference type="PROSITE-ProRule" id="PRU00283"/>
    </source>
</evidence>
<dbReference type="Pfam" id="PF00225">
    <property type="entry name" value="Kinesin"/>
    <property type="match status" value="1"/>
</dbReference>
<evidence type="ECO:0000313" key="19">
    <source>
        <dbReference type="Proteomes" id="UP000319257"/>
    </source>
</evidence>
<gene>
    <name evidence="18" type="ORF">E0L32_004941</name>
</gene>
<dbReference type="FunCoup" id="A0A507AXZ8">
    <property type="interactions" value="966"/>
</dbReference>